<evidence type="ECO:0000256" key="2">
    <source>
        <dbReference type="ARBA" id="ARBA00022679"/>
    </source>
</evidence>
<sequence>MTFPNGTSSASTCNKGTAVTSGGYHQTSPSQFDQPYSAAIVYLTGTERTRATDTLTSLEMLARNVPLERPYPILMMHDGGNLADPIYQQAFTDRWTARIEELRQSSESVDVLHRMEALRSMIEFVQVDMAPPEDAMRVGMQALNPFFDSNWPGYHSMCRLFGTRIFTHPRVRDLDFYMRMDTDSFFPEPLAYDPFALAFRHNLSYAARLQGTDGPHAVVGLWDCVAEFLQHHPDLQQRMESNSVSVPPEPRGSHGFPGWYNNFEIVHLPSFQRLVVVSWLRNVEKHWRGFYQHRWGRSHNCARSSANDAAFRRCLYQALDDSNVLRV</sequence>
<reference evidence="4 5" key="1">
    <citation type="submission" date="2018-11" db="EMBL/GenBank/DDBJ databases">
        <title>Genome sequence of Saitozyma podzolica DSM 27192.</title>
        <authorList>
            <person name="Aliyu H."/>
            <person name="Gorte O."/>
            <person name="Ochsenreither K."/>
        </authorList>
    </citation>
    <scope>NUCLEOTIDE SEQUENCE [LARGE SCALE GENOMIC DNA]</scope>
    <source>
        <strain evidence="4 5">DSM 27192</strain>
    </source>
</reference>
<comment type="caution">
    <text evidence="4">The sequence shown here is derived from an EMBL/GenBank/DDBJ whole genome shotgun (WGS) entry which is preliminary data.</text>
</comment>
<protein>
    <submittedName>
        <fullName evidence="4">Uncharacterized protein</fullName>
    </submittedName>
</protein>
<dbReference type="PANTHER" id="PTHR31121:SF6">
    <property type="entry name" value="ALPHA-1,2 MANNOSYLTRANSFERASE KTR1"/>
    <property type="match status" value="1"/>
</dbReference>
<accession>A0A427XMP0</accession>
<organism evidence="4 5">
    <name type="scientific">Saitozyma podzolica</name>
    <dbReference type="NCBI Taxonomy" id="1890683"/>
    <lineage>
        <taxon>Eukaryota</taxon>
        <taxon>Fungi</taxon>
        <taxon>Dikarya</taxon>
        <taxon>Basidiomycota</taxon>
        <taxon>Agaricomycotina</taxon>
        <taxon>Tremellomycetes</taxon>
        <taxon>Tremellales</taxon>
        <taxon>Trimorphomycetaceae</taxon>
        <taxon>Saitozyma</taxon>
    </lineage>
</organism>
<dbReference type="Pfam" id="PF01793">
    <property type="entry name" value="Glyco_transf_15"/>
    <property type="match status" value="1"/>
</dbReference>
<dbReference type="AlphaFoldDB" id="A0A427XMP0"/>
<comment type="similarity">
    <text evidence="1">Belongs to the glycosyltransferase 15 family.</text>
</comment>
<dbReference type="EMBL" id="RSCD01000036">
    <property type="protein sequence ID" value="RSH80171.1"/>
    <property type="molecule type" value="Genomic_DNA"/>
</dbReference>
<dbReference type="PANTHER" id="PTHR31121">
    <property type="entry name" value="ALPHA-1,2 MANNOSYLTRANSFERASE KTR1"/>
    <property type="match status" value="1"/>
</dbReference>
<keyword evidence="2" id="KW-0808">Transferase</keyword>
<dbReference type="GO" id="GO:0006487">
    <property type="term" value="P:protein N-linked glycosylation"/>
    <property type="evidence" value="ECO:0007669"/>
    <property type="project" value="TreeGrafter"/>
</dbReference>
<proteinExistence type="inferred from homology"/>
<gene>
    <name evidence="4" type="ORF">EHS25_007276</name>
</gene>
<dbReference type="GO" id="GO:0000026">
    <property type="term" value="F:alpha-1,2-mannosyltransferase activity"/>
    <property type="evidence" value="ECO:0007669"/>
    <property type="project" value="TreeGrafter"/>
</dbReference>
<name>A0A427XMP0_9TREE</name>
<dbReference type="Gene3D" id="3.90.550.10">
    <property type="entry name" value="Spore Coat Polysaccharide Biosynthesis Protein SpsA, Chain A"/>
    <property type="match status" value="1"/>
</dbReference>
<dbReference type="SUPFAM" id="SSF53448">
    <property type="entry name" value="Nucleotide-diphospho-sugar transferases"/>
    <property type="match status" value="1"/>
</dbReference>
<dbReference type="InterPro" id="IPR029044">
    <property type="entry name" value="Nucleotide-diphossugar_trans"/>
</dbReference>
<dbReference type="GO" id="GO:0016020">
    <property type="term" value="C:membrane"/>
    <property type="evidence" value="ECO:0007669"/>
    <property type="project" value="InterPro"/>
</dbReference>
<dbReference type="InterPro" id="IPR002685">
    <property type="entry name" value="Glyco_trans_15"/>
</dbReference>
<evidence type="ECO:0000313" key="5">
    <source>
        <dbReference type="Proteomes" id="UP000279259"/>
    </source>
</evidence>
<evidence type="ECO:0000313" key="4">
    <source>
        <dbReference type="EMBL" id="RSH80171.1"/>
    </source>
</evidence>
<evidence type="ECO:0000256" key="1">
    <source>
        <dbReference type="ARBA" id="ARBA00007677"/>
    </source>
</evidence>
<feature type="region of interest" description="Disordered" evidence="3">
    <location>
        <begin position="1"/>
        <end position="29"/>
    </location>
</feature>
<evidence type="ECO:0000256" key="3">
    <source>
        <dbReference type="SAM" id="MobiDB-lite"/>
    </source>
</evidence>
<dbReference type="GO" id="GO:0000032">
    <property type="term" value="P:cell wall mannoprotein biosynthetic process"/>
    <property type="evidence" value="ECO:0007669"/>
    <property type="project" value="TreeGrafter"/>
</dbReference>
<dbReference type="GO" id="GO:0005794">
    <property type="term" value="C:Golgi apparatus"/>
    <property type="evidence" value="ECO:0007669"/>
    <property type="project" value="TreeGrafter"/>
</dbReference>
<dbReference type="OrthoDB" id="439943at2759"/>
<keyword evidence="5" id="KW-1185">Reference proteome</keyword>
<dbReference type="Proteomes" id="UP000279259">
    <property type="component" value="Unassembled WGS sequence"/>
</dbReference>